<organism evidence="2">
    <name type="scientific">marine sediment metagenome</name>
    <dbReference type="NCBI Taxonomy" id="412755"/>
    <lineage>
        <taxon>unclassified sequences</taxon>
        <taxon>metagenomes</taxon>
        <taxon>ecological metagenomes</taxon>
    </lineage>
</organism>
<dbReference type="AlphaFoldDB" id="A0A0F9HKA5"/>
<dbReference type="EMBL" id="LAZR01014883">
    <property type="protein sequence ID" value="KKM15537.1"/>
    <property type="molecule type" value="Genomic_DNA"/>
</dbReference>
<sequence length="120" mass="12948">MDEMQLETRLRELSEQRAGQQAHLDRLMVQAQEIQAQATQTAGNINAFNGAIQEVEHWMAVLRAPAAPVTLVPSPGEEDGRGEVVVPVPILPEALQAGDEVDGETMEKVSPTPDGTPDPE</sequence>
<protein>
    <submittedName>
        <fullName evidence="2">Uncharacterized protein</fullName>
    </submittedName>
</protein>
<proteinExistence type="predicted"/>
<reference evidence="2" key="1">
    <citation type="journal article" date="2015" name="Nature">
        <title>Complex archaea that bridge the gap between prokaryotes and eukaryotes.</title>
        <authorList>
            <person name="Spang A."/>
            <person name="Saw J.H."/>
            <person name="Jorgensen S.L."/>
            <person name="Zaremba-Niedzwiedzka K."/>
            <person name="Martijn J."/>
            <person name="Lind A.E."/>
            <person name="van Eijk R."/>
            <person name="Schleper C."/>
            <person name="Guy L."/>
            <person name="Ettema T.J."/>
        </authorList>
    </citation>
    <scope>NUCLEOTIDE SEQUENCE</scope>
</reference>
<evidence type="ECO:0000256" key="1">
    <source>
        <dbReference type="SAM" id="MobiDB-lite"/>
    </source>
</evidence>
<feature type="region of interest" description="Disordered" evidence="1">
    <location>
        <begin position="95"/>
        <end position="120"/>
    </location>
</feature>
<accession>A0A0F9HKA5</accession>
<evidence type="ECO:0000313" key="2">
    <source>
        <dbReference type="EMBL" id="KKM15537.1"/>
    </source>
</evidence>
<gene>
    <name evidence="2" type="ORF">LCGC14_1695120</name>
</gene>
<name>A0A0F9HKA5_9ZZZZ</name>
<comment type="caution">
    <text evidence="2">The sequence shown here is derived from an EMBL/GenBank/DDBJ whole genome shotgun (WGS) entry which is preliminary data.</text>
</comment>